<sequence length="174" mass="19866">MQKGKPAVGSSNKPLETHEGTKTVEADDLCNFSRNSGLCICIVTWNMNGHGIILDSGVRLRCSASIQIIWDEKKLSNQAKTCDRCLQAKTNFIRRPTEDIFSTDTVRVPSWTDRILFKIEDTDKITASLHCYESVDGTYSSDHKPVRARICFKLRYSSSELCYWLLICSRWKSY</sequence>
<dbReference type="Proteomes" id="UP001472677">
    <property type="component" value="Unassembled WGS sequence"/>
</dbReference>
<proteinExistence type="inferred from homology"/>
<protein>
    <recommendedName>
        <fullName evidence="2">Inositol polyphosphate-related phosphatase domain-containing protein</fullName>
    </recommendedName>
</protein>
<gene>
    <name evidence="3" type="ORF">V6N12_071185</name>
</gene>
<dbReference type="InterPro" id="IPR000300">
    <property type="entry name" value="IPPc"/>
</dbReference>
<evidence type="ECO:0000313" key="3">
    <source>
        <dbReference type="EMBL" id="KAK8580936.1"/>
    </source>
</evidence>
<dbReference type="EMBL" id="JBBPBM010000006">
    <property type="protein sequence ID" value="KAK8580936.1"/>
    <property type="molecule type" value="Genomic_DNA"/>
</dbReference>
<evidence type="ECO:0000259" key="2">
    <source>
        <dbReference type="Pfam" id="PF22669"/>
    </source>
</evidence>
<dbReference type="InterPro" id="IPR046985">
    <property type="entry name" value="IP5"/>
</dbReference>
<reference evidence="3 4" key="1">
    <citation type="journal article" date="2024" name="G3 (Bethesda)">
        <title>Genome assembly of Hibiscus sabdariffa L. provides insights into metabolisms of medicinal natural products.</title>
        <authorList>
            <person name="Kim T."/>
        </authorList>
    </citation>
    <scope>NUCLEOTIDE SEQUENCE [LARGE SCALE GENOMIC DNA]</scope>
    <source>
        <strain evidence="3">TK-2024</strain>
        <tissue evidence="3">Old leaves</tissue>
    </source>
</reference>
<comment type="caution">
    <text evidence="3">The sequence shown here is derived from an EMBL/GenBank/DDBJ whole genome shotgun (WGS) entry which is preliminary data.</text>
</comment>
<dbReference type="PANTHER" id="PTHR11200">
    <property type="entry name" value="INOSITOL 5-PHOSPHATASE"/>
    <property type="match status" value="1"/>
</dbReference>
<accession>A0ABR2FJA5</accession>
<evidence type="ECO:0000256" key="1">
    <source>
        <dbReference type="ARBA" id="ARBA00010768"/>
    </source>
</evidence>
<name>A0ABR2FJA5_9ROSI</name>
<feature type="domain" description="Inositol polyphosphate-related phosphatase" evidence="2">
    <location>
        <begin position="98"/>
        <end position="148"/>
    </location>
</feature>
<keyword evidence="4" id="KW-1185">Reference proteome</keyword>
<dbReference type="Pfam" id="PF22669">
    <property type="entry name" value="Exo_endo_phos2"/>
    <property type="match status" value="1"/>
</dbReference>
<organism evidence="3 4">
    <name type="scientific">Hibiscus sabdariffa</name>
    <name type="common">roselle</name>
    <dbReference type="NCBI Taxonomy" id="183260"/>
    <lineage>
        <taxon>Eukaryota</taxon>
        <taxon>Viridiplantae</taxon>
        <taxon>Streptophyta</taxon>
        <taxon>Embryophyta</taxon>
        <taxon>Tracheophyta</taxon>
        <taxon>Spermatophyta</taxon>
        <taxon>Magnoliopsida</taxon>
        <taxon>eudicotyledons</taxon>
        <taxon>Gunneridae</taxon>
        <taxon>Pentapetalae</taxon>
        <taxon>rosids</taxon>
        <taxon>malvids</taxon>
        <taxon>Malvales</taxon>
        <taxon>Malvaceae</taxon>
        <taxon>Malvoideae</taxon>
        <taxon>Hibiscus</taxon>
    </lineage>
</organism>
<dbReference type="Gene3D" id="3.60.10.10">
    <property type="entry name" value="Endonuclease/exonuclease/phosphatase"/>
    <property type="match status" value="1"/>
</dbReference>
<dbReference type="InterPro" id="IPR036691">
    <property type="entry name" value="Endo/exonu/phosph_ase_sf"/>
</dbReference>
<dbReference type="SUPFAM" id="SSF56219">
    <property type="entry name" value="DNase I-like"/>
    <property type="match status" value="1"/>
</dbReference>
<dbReference type="PANTHER" id="PTHR11200:SF275">
    <property type="entry name" value="LD06095P"/>
    <property type="match status" value="1"/>
</dbReference>
<comment type="similarity">
    <text evidence="1">Belongs to the inositol polyphosphate 5-phosphatase family.</text>
</comment>
<evidence type="ECO:0000313" key="4">
    <source>
        <dbReference type="Proteomes" id="UP001472677"/>
    </source>
</evidence>